<evidence type="ECO:0000313" key="3">
    <source>
        <dbReference type="Proteomes" id="UP000023152"/>
    </source>
</evidence>
<feature type="transmembrane region" description="Helical" evidence="1">
    <location>
        <begin position="329"/>
        <end position="348"/>
    </location>
</feature>
<dbReference type="PANTHER" id="PTHR22796:SF1">
    <property type="entry name" value="VWFA DOMAIN-CONTAINING PROTEIN"/>
    <property type="match status" value="1"/>
</dbReference>
<comment type="caution">
    <text evidence="2">The sequence shown here is derived from an EMBL/GenBank/DDBJ whole genome shotgun (WGS) entry which is preliminary data.</text>
</comment>
<dbReference type="OMA" id="ELLHERY"/>
<keyword evidence="1" id="KW-1133">Transmembrane helix</keyword>
<dbReference type="Proteomes" id="UP000023152">
    <property type="component" value="Unassembled WGS sequence"/>
</dbReference>
<organism evidence="2 3">
    <name type="scientific">Reticulomyxa filosa</name>
    <dbReference type="NCBI Taxonomy" id="46433"/>
    <lineage>
        <taxon>Eukaryota</taxon>
        <taxon>Sar</taxon>
        <taxon>Rhizaria</taxon>
        <taxon>Retaria</taxon>
        <taxon>Foraminifera</taxon>
        <taxon>Monothalamids</taxon>
        <taxon>Reticulomyxidae</taxon>
        <taxon>Reticulomyxa</taxon>
    </lineage>
</organism>
<dbReference type="PANTHER" id="PTHR22796">
    <property type="entry name" value="URG4-RELATED"/>
    <property type="match status" value="1"/>
</dbReference>
<name>X6LFF8_RETFI</name>
<evidence type="ECO:0000256" key="1">
    <source>
        <dbReference type="SAM" id="Phobius"/>
    </source>
</evidence>
<protein>
    <submittedName>
        <fullName evidence="2">Uncharacterized protein</fullName>
    </submittedName>
</protein>
<gene>
    <name evidence="2" type="ORF">RFI_38015</name>
</gene>
<keyword evidence="1" id="KW-0812">Transmembrane</keyword>
<dbReference type="EMBL" id="ASPP01043857">
    <property type="protein sequence ID" value="ETN99459.1"/>
    <property type="molecule type" value="Genomic_DNA"/>
</dbReference>
<sequence>MKDEKKIESGVIPFHCCSSERHQCLHDCREAGNCKVECERIINEKKIYKPKTVGAKSFEYVSHIKANGKTYKCSQVLPKYKKMHDGEHKCREALHTCQSTCQACGYYCTKPFGHSGAHSTVHGNMSNCKFMVENNASIEFSEQTTKWEIDCATSIAKEFVENTVRVYTTGDTAEAEICDFFCEKMGRGHFHLIKCDKHKNGSCDVMETANNETYYVRRHASADECGGRNDLDKVTHKYYWERYLKFEDPCKLPSQKQFEKCNHFCSHSDHTKIKDDCGEIKKSYCMERLWHAPVTEQKSDSINTAVMNGHVFSCSHPGKYHVLRNHITYLIYIYYVHFVGIKILKLFLKFIYLKKVYSLSTSVAA</sequence>
<reference evidence="2 3" key="1">
    <citation type="journal article" date="2013" name="Curr. Biol.">
        <title>The Genome of the Foraminiferan Reticulomyxa filosa.</title>
        <authorList>
            <person name="Glockner G."/>
            <person name="Hulsmann N."/>
            <person name="Schleicher M."/>
            <person name="Noegel A.A."/>
            <person name="Eichinger L."/>
            <person name="Gallinger C."/>
            <person name="Pawlowski J."/>
            <person name="Sierra R."/>
            <person name="Euteneuer U."/>
            <person name="Pillet L."/>
            <person name="Moustafa A."/>
            <person name="Platzer M."/>
            <person name="Groth M."/>
            <person name="Szafranski K."/>
            <person name="Schliwa M."/>
        </authorList>
    </citation>
    <scope>NUCLEOTIDE SEQUENCE [LARGE SCALE GENOMIC DNA]</scope>
</reference>
<dbReference type="AlphaFoldDB" id="X6LFF8"/>
<keyword evidence="3" id="KW-1185">Reference proteome</keyword>
<keyword evidence="1" id="KW-0472">Membrane</keyword>
<evidence type="ECO:0000313" key="2">
    <source>
        <dbReference type="EMBL" id="ETN99459.1"/>
    </source>
</evidence>
<dbReference type="OrthoDB" id="166993at2759"/>
<proteinExistence type="predicted"/>
<accession>X6LFF8</accession>